<reference evidence="1 2" key="1">
    <citation type="submission" date="2018-05" db="EMBL/GenBank/DDBJ databases">
        <authorList>
            <person name="Goeker M."/>
            <person name="Huntemann M."/>
            <person name="Clum A."/>
            <person name="Pillay M."/>
            <person name="Palaniappan K."/>
            <person name="Varghese N."/>
            <person name="Mikhailova N."/>
            <person name="Stamatis D."/>
            <person name="Reddy T."/>
            <person name="Daum C."/>
            <person name="Shapiro N."/>
            <person name="Ivanova N."/>
            <person name="Kyrpides N."/>
            <person name="Woyke T."/>
        </authorList>
    </citation>
    <scope>NUCLEOTIDE SEQUENCE [LARGE SCALE GENOMIC DNA]</scope>
    <source>
        <strain evidence="1 2">DSM 26524</strain>
    </source>
</reference>
<evidence type="ECO:0000313" key="2">
    <source>
        <dbReference type="Proteomes" id="UP000245412"/>
    </source>
</evidence>
<sequence length="98" mass="12082">MKLKKRNKKVFYAEYMEKTKPRLPYCVCKNRLHRWMGTISPSLWVAVTLGYKGEKAENDLQNFKKKFLRYLCYKRKLNKVEWKDLYRECRIRAKKINK</sequence>
<keyword evidence="2" id="KW-1185">Reference proteome</keyword>
<dbReference type="Proteomes" id="UP000245412">
    <property type="component" value="Unassembled WGS sequence"/>
</dbReference>
<comment type="caution">
    <text evidence="1">The sequence shown here is derived from an EMBL/GenBank/DDBJ whole genome shotgun (WGS) entry which is preliminary data.</text>
</comment>
<proteinExistence type="predicted"/>
<evidence type="ECO:0000313" key="1">
    <source>
        <dbReference type="EMBL" id="PWJ72912.1"/>
    </source>
</evidence>
<organism evidence="1 2">
    <name type="scientific">Murimonas intestini</name>
    <dbReference type="NCBI Taxonomy" id="1337051"/>
    <lineage>
        <taxon>Bacteria</taxon>
        <taxon>Bacillati</taxon>
        <taxon>Bacillota</taxon>
        <taxon>Clostridia</taxon>
        <taxon>Lachnospirales</taxon>
        <taxon>Lachnospiraceae</taxon>
        <taxon>Murimonas</taxon>
    </lineage>
</organism>
<gene>
    <name evidence="1" type="ORF">C7383_11568</name>
</gene>
<protein>
    <submittedName>
        <fullName evidence="1">Uncharacterized protein</fullName>
    </submittedName>
</protein>
<accession>A0AB73SZF6</accession>
<dbReference type="RefSeq" id="WP_257497876.1">
    <property type="nucleotide sequence ID" value="NZ_JANKBI010000015.1"/>
</dbReference>
<name>A0AB73SZF6_9FIRM</name>
<dbReference type="AlphaFoldDB" id="A0AB73SZF6"/>
<dbReference type="EMBL" id="QGGY01000015">
    <property type="protein sequence ID" value="PWJ72912.1"/>
    <property type="molecule type" value="Genomic_DNA"/>
</dbReference>